<feature type="transmembrane region" description="Helical" evidence="1">
    <location>
        <begin position="178"/>
        <end position="196"/>
    </location>
</feature>
<feature type="transmembrane region" description="Helical" evidence="1">
    <location>
        <begin position="148"/>
        <end position="166"/>
    </location>
</feature>
<evidence type="ECO:0000313" key="4">
    <source>
        <dbReference type="Proteomes" id="UP000253606"/>
    </source>
</evidence>
<dbReference type="InterPro" id="IPR002656">
    <property type="entry name" value="Acyl_transf_3_dom"/>
</dbReference>
<dbReference type="AlphaFoldDB" id="A0A2Z5FWQ6"/>
<organism evidence="3 4">
    <name type="scientific">Acidisarcina polymorpha</name>
    <dbReference type="NCBI Taxonomy" id="2211140"/>
    <lineage>
        <taxon>Bacteria</taxon>
        <taxon>Pseudomonadati</taxon>
        <taxon>Acidobacteriota</taxon>
        <taxon>Terriglobia</taxon>
        <taxon>Terriglobales</taxon>
        <taxon>Acidobacteriaceae</taxon>
        <taxon>Acidisarcina</taxon>
    </lineage>
</organism>
<feature type="transmembrane region" description="Helical" evidence="1">
    <location>
        <begin position="29"/>
        <end position="48"/>
    </location>
</feature>
<feature type="transmembrane region" description="Helical" evidence="1">
    <location>
        <begin position="69"/>
        <end position="90"/>
    </location>
</feature>
<feature type="transmembrane region" description="Helical" evidence="1">
    <location>
        <begin position="123"/>
        <end position="141"/>
    </location>
</feature>
<evidence type="ECO:0000259" key="2">
    <source>
        <dbReference type="Pfam" id="PF01757"/>
    </source>
</evidence>
<dbReference type="InterPro" id="IPR050879">
    <property type="entry name" value="Acyltransferase_3"/>
</dbReference>
<dbReference type="Proteomes" id="UP000253606">
    <property type="component" value="Chromosome"/>
</dbReference>
<dbReference type="EMBL" id="CP030840">
    <property type="protein sequence ID" value="AXC11308.1"/>
    <property type="molecule type" value="Genomic_DNA"/>
</dbReference>
<dbReference type="PANTHER" id="PTHR23028:SF131">
    <property type="entry name" value="BLR2367 PROTEIN"/>
    <property type="match status" value="1"/>
</dbReference>
<dbReference type="GO" id="GO:0016747">
    <property type="term" value="F:acyltransferase activity, transferring groups other than amino-acyl groups"/>
    <property type="evidence" value="ECO:0007669"/>
    <property type="project" value="InterPro"/>
</dbReference>
<dbReference type="GO" id="GO:0000271">
    <property type="term" value="P:polysaccharide biosynthetic process"/>
    <property type="evidence" value="ECO:0007669"/>
    <property type="project" value="TreeGrafter"/>
</dbReference>
<keyword evidence="1" id="KW-0472">Membrane</keyword>
<gene>
    <name evidence="3" type="ORF">ACPOL_1972</name>
</gene>
<feature type="transmembrane region" description="Helical" evidence="1">
    <location>
        <begin position="298"/>
        <end position="318"/>
    </location>
</feature>
<keyword evidence="1" id="KW-0812">Transmembrane</keyword>
<sequence>MVVFYHYEWVLKEYTNRPSWIADGGFKTLGAAGVDLFFVISGFIMVYTTTKKAGAADALDFLRKRATRIYPLYWVWTTALLLLWLVGVALKSHHYQPSFLIHSYLLLPFFDGRNYHPFLSQGWTLSFEMLFYIVFSIGILINFKRWKLPFLCASFALLALFSLVLPEHNGLKYLFSEPIIIEFLFGVLAAQVLLRLASDSNEDSMKRLAVALIVIGALGFLSTGFYHAADYLRFVIYGVPALLMVTGAAMLGSSRCPRWLVYLGDASYSIYLTHAFFSMTYAVVLKKYPRLGHFPGDLTIIVAGIVTIAGASLTYPLVERPLMRALSPKKLRASEIDSFGVAKRSPEITEAQTLV</sequence>
<name>A0A2Z5FWQ6_9BACT</name>
<proteinExistence type="predicted"/>
<dbReference type="GO" id="GO:0016020">
    <property type="term" value="C:membrane"/>
    <property type="evidence" value="ECO:0007669"/>
    <property type="project" value="TreeGrafter"/>
</dbReference>
<feature type="transmembrane region" description="Helical" evidence="1">
    <location>
        <begin position="208"/>
        <end position="228"/>
    </location>
</feature>
<protein>
    <submittedName>
        <fullName evidence="3">Exopolysaccharide production protein ExoZ</fullName>
    </submittedName>
</protein>
<keyword evidence="1" id="KW-1133">Transmembrane helix</keyword>
<feature type="transmembrane region" description="Helical" evidence="1">
    <location>
        <begin position="259"/>
        <end position="278"/>
    </location>
</feature>
<feature type="domain" description="Acyltransferase 3" evidence="2">
    <location>
        <begin position="1"/>
        <end position="313"/>
    </location>
</feature>
<keyword evidence="4" id="KW-1185">Reference proteome</keyword>
<dbReference type="PANTHER" id="PTHR23028">
    <property type="entry name" value="ACETYLTRANSFERASE"/>
    <property type="match status" value="1"/>
</dbReference>
<evidence type="ECO:0000313" key="3">
    <source>
        <dbReference type="EMBL" id="AXC11308.1"/>
    </source>
</evidence>
<accession>A0A2Z5FWQ6</accession>
<dbReference type="KEGG" id="abas:ACPOL_1972"/>
<reference evidence="3 4" key="1">
    <citation type="journal article" date="2018" name="Front. Microbiol.">
        <title>Hydrolytic Capabilities as a Key to Environmental Success: Chitinolytic and Cellulolytic Acidobacteria From Acidic Sub-arctic Soils and Boreal Peatlands.</title>
        <authorList>
            <person name="Belova S.E."/>
            <person name="Ravin N.V."/>
            <person name="Pankratov T.A."/>
            <person name="Rakitin A.L."/>
            <person name="Ivanova A.A."/>
            <person name="Beletsky A.V."/>
            <person name="Mardanov A.V."/>
            <person name="Sinninghe Damste J.S."/>
            <person name="Dedysh S.N."/>
        </authorList>
    </citation>
    <scope>NUCLEOTIDE SEQUENCE [LARGE SCALE GENOMIC DNA]</scope>
    <source>
        <strain evidence="3 4">SBC82</strain>
    </source>
</reference>
<feature type="transmembrane region" description="Helical" evidence="1">
    <location>
        <begin position="234"/>
        <end position="252"/>
    </location>
</feature>
<dbReference type="Pfam" id="PF01757">
    <property type="entry name" value="Acyl_transf_3"/>
    <property type="match status" value="1"/>
</dbReference>
<evidence type="ECO:0000256" key="1">
    <source>
        <dbReference type="SAM" id="Phobius"/>
    </source>
</evidence>